<dbReference type="AlphaFoldDB" id="A0AAW1RNV7"/>
<dbReference type="InterPro" id="IPR006045">
    <property type="entry name" value="Cupin_1"/>
</dbReference>
<feature type="domain" description="Cupin type-1" evidence="10">
    <location>
        <begin position="54"/>
        <end position="184"/>
    </location>
</feature>
<comment type="similarity">
    <text evidence="2 9">Belongs to the germin family.</text>
</comment>
<keyword evidence="6 7" id="KW-0464">Manganese</keyword>
<comment type="caution">
    <text evidence="11">The sequence shown here is derived from an EMBL/GenBank/DDBJ whole genome shotgun (WGS) entry which is preliminary data.</text>
</comment>
<name>A0AAW1RNV7_9CHLO</name>
<comment type="subcellular location">
    <subcellularLocation>
        <location evidence="1 9">Secreted</location>
        <location evidence="1 9">Extracellular space</location>
        <location evidence="1 9">Apoplast</location>
    </subcellularLocation>
</comment>
<gene>
    <name evidence="11" type="ORF">WJX81_008222</name>
</gene>
<evidence type="ECO:0000313" key="12">
    <source>
        <dbReference type="Proteomes" id="UP001445335"/>
    </source>
</evidence>
<feature type="binding site" evidence="8">
    <location>
        <position position="136"/>
    </location>
    <ligand>
        <name>Mn(2+)</name>
        <dbReference type="ChEBI" id="CHEBI:29035"/>
    </ligand>
</feature>
<evidence type="ECO:0000256" key="7">
    <source>
        <dbReference type="PIRSR" id="PIRSR601929-1"/>
    </source>
</evidence>
<dbReference type="InterPro" id="IPR011051">
    <property type="entry name" value="RmlC_Cupin_sf"/>
</dbReference>
<dbReference type="SUPFAM" id="SSF51182">
    <property type="entry name" value="RmlC-like cupins"/>
    <property type="match status" value="1"/>
</dbReference>
<dbReference type="EMBL" id="JALJOU010000028">
    <property type="protein sequence ID" value="KAK9835419.1"/>
    <property type="molecule type" value="Genomic_DNA"/>
</dbReference>
<evidence type="ECO:0000256" key="6">
    <source>
        <dbReference type="ARBA" id="ARBA00023211"/>
    </source>
</evidence>
<dbReference type="GO" id="GO:0030145">
    <property type="term" value="F:manganese ion binding"/>
    <property type="evidence" value="ECO:0007669"/>
    <property type="project" value="UniProtKB-UniRule"/>
</dbReference>
<dbReference type="Pfam" id="PF00190">
    <property type="entry name" value="Cupin_1"/>
    <property type="match status" value="1"/>
</dbReference>
<evidence type="ECO:0000313" key="11">
    <source>
        <dbReference type="EMBL" id="KAK9835419.1"/>
    </source>
</evidence>
<dbReference type="Gene3D" id="2.60.120.10">
    <property type="entry name" value="Jelly Rolls"/>
    <property type="match status" value="1"/>
</dbReference>
<sequence>MAIATFSFVAAALLVASAGAMTDNSATVLSKAMKTMVASDFVYEPLVKNSDVNSSLSQPRMVEQWKALEGQGIAQSYFKLGACSLRPPHVHQFAAGLLYVISASNLSVGFVTNNGTAVTNYISTGASTLFPQGLIHYQQNLGCNTATYTISYNSENPGTQVVVPALSKLPVFGASLGLDANSSKSAMSSVPAAPFVDSSDPLCVARCKLSGPVPAAAVGGR</sequence>
<proteinExistence type="inferred from homology"/>
<dbReference type="PANTHER" id="PTHR31238">
    <property type="entry name" value="GERMIN-LIKE PROTEIN SUBFAMILY 3 MEMBER 3"/>
    <property type="match status" value="1"/>
</dbReference>
<evidence type="ECO:0000256" key="2">
    <source>
        <dbReference type="ARBA" id="ARBA00007456"/>
    </source>
</evidence>
<keyword evidence="5 7" id="KW-0479">Metal-binding</keyword>
<dbReference type="SMART" id="SM00835">
    <property type="entry name" value="Cupin_1"/>
    <property type="match status" value="1"/>
</dbReference>
<keyword evidence="3 9" id="KW-0052">Apoplast</keyword>
<dbReference type="InterPro" id="IPR014710">
    <property type="entry name" value="RmlC-like_jellyroll"/>
</dbReference>
<feature type="binding site" evidence="7">
    <location>
        <position position="91"/>
    </location>
    <ligand>
        <name>oxalate</name>
        <dbReference type="ChEBI" id="CHEBI:30623"/>
    </ligand>
</feature>
<feature type="chain" id="PRO_5043109435" description="Germin-like protein" evidence="9">
    <location>
        <begin position="21"/>
        <end position="221"/>
    </location>
</feature>
<accession>A0AAW1RNV7</accession>
<reference evidence="11 12" key="1">
    <citation type="journal article" date="2024" name="Nat. Commun.">
        <title>Phylogenomics reveals the evolutionary origins of lichenization in chlorophyte algae.</title>
        <authorList>
            <person name="Puginier C."/>
            <person name="Libourel C."/>
            <person name="Otte J."/>
            <person name="Skaloud P."/>
            <person name="Haon M."/>
            <person name="Grisel S."/>
            <person name="Petersen M."/>
            <person name="Berrin J.G."/>
            <person name="Delaux P.M."/>
            <person name="Dal Grande F."/>
            <person name="Keller J."/>
        </authorList>
    </citation>
    <scope>NUCLEOTIDE SEQUENCE [LARGE SCALE GENOMIC DNA]</scope>
    <source>
        <strain evidence="11 12">SAG 245.80</strain>
    </source>
</reference>
<dbReference type="GO" id="GO:0048046">
    <property type="term" value="C:apoplast"/>
    <property type="evidence" value="ECO:0007669"/>
    <property type="project" value="UniProtKB-SubCell"/>
</dbReference>
<evidence type="ECO:0000256" key="1">
    <source>
        <dbReference type="ARBA" id="ARBA00004271"/>
    </source>
</evidence>
<evidence type="ECO:0000256" key="9">
    <source>
        <dbReference type="RuleBase" id="RU366015"/>
    </source>
</evidence>
<organism evidence="11 12">
    <name type="scientific">Elliptochloris bilobata</name>
    <dbReference type="NCBI Taxonomy" id="381761"/>
    <lineage>
        <taxon>Eukaryota</taxon>
        <taxon>Viridiplantae</taxon>
        <taxon>Chlorophyta</taxon>
        <taxon>core chlorophytes</taxon>
        <taxon>Trebouxiophyceae</taxon>
        <taxon>Trebouxiophyceae incertae sedis</taxon>
        <taxon>Elliptochloris clade</taxon>
        <taxon>Elliptochloris</taxon>
    </lineage>
</organism>
<protein>
    <recommendedName>
        <fullName evidence="9">Germin-like protein</fullName>
    </recommendedName>
</protein>
<feature type="binding site" evidence="8">
    <location>
        <position position="89"/>
    </location>
    <ligand>
        <name>Mn(2+)</name>
        <dbReference type="ChEBI" id="CHEBI:29035"/>
    </ligand>
</feature>
<dbReference type="InterPro" id="IPR001929">
    <property type="entry name" value="Germin"/>
</dbReference>
<feature type="binding site" evidence="8">
    <location>
        <position position="91"/>
    </location>
    <ligand>
        <name>Mn(2+)</name>
        <dbReference type="ChEBI" id="CHEBI:29035"/>
    </ligand>
</feature>
<feature type="signal peptide" evidence="9">
    <location>
        <begin position="1"/>
        <end position="20"/>
    </location>
</feature>
<keyword evidence="9" id="KW-0732">Signal</keyword>
<evidence type="ECO:0000256" key="8">
    <source>
        <dbReference type="PIRSR" id="PIRSR601929-2"/>
    </source>
</evidence>
<dbReference type="Proteomes" id="UP001445335">
    <property type="component" value="Unassembled WGS sequence"/>
</dbReference>
<evidence type="ECO:0000256" key="4">
    <source>
        <dbReference type="ARBA" id="ARBA00022525"/>
    </source>
</evidence>
<dbReference type="PRINTS" id="PR00325">
    <property type="entry name" value="GERMIN"/>
</dbReference>
<keyword evidence="12" id="KW-1185">Reference proteome</keyword>
<evidence type="ECO:0000259" key="10">
    <source>
        <dbReference type="SMART" id="SM00835"/>
    </source>
</evidence>
<keyword evidence="4 9" id="KW-0964">Secreted</keyword>
<evidence type="ECO:0000256" key="3">
    <source>
        <dbReference type="ARBA" id="ARBA00022523"/>
    </source>
</evidence>
<evidence type="ECO:0000256" key="5">
    <source>
        <dbReference type="ARBA" id="ARBA00022723"/>
    </source>
</evidence>